<accession>A0A165UVT2</accession>
<keyword evidence="1" id="KW-0472">Membrane</keyword>
<gene>
    <name evidence="2" type="ORF">NEOLEDRAFT_778237</name>
</gene>
<sequence>MQAALERQESGLTEGLKDWTCLAGVQMAPSSQHLPFTLSPTHSNANVLILPIFPILIIHVFIVRVPLIFVLVVRIVEVVILIDL</sequence>
<dbReference type="Proteomes" id="UP000076761">
    <property type="component" value="Unassembled WGS sequence"/>
</dbReference>
<evidence type="ECO:0000313" key="2">
    <source>
        <dbReference type="EMBL" id="KZT28772.1"/>
    </source>
</evidence>
<organism evidence="2 3">
    <name type="scientific">Neolentinus lepideus HHB14362 ss-1</name>
    <dbReference type="NCBI Taxonomy" id="1314782"/>
    <lineage>
        <taxon>Eukaryota</taxon>
        <taxon>Fungi</taxon>
        <taxon>Dikarya</taxon>
        <taxon>Basidiomycota</taxon>
        <taxon>Agaricomycotina</taxon>
        <taxon>Agaricomycetes</taxon>
        <taxon>Gloeophyllales</taxon>
        <taxon>Gloeophyllaceae</taxon>
        <taxon>Neolentinus</taxon>
    </lineage>
</organism>
<feature type="transmembrane region" description="Helical" evidence="1">
    <location>
        <begin position="48"/>
        <end position="73"/>
    </location>
</feature>
<protein>
    <submittedName>
        <fullName evidence="2">Uncharacterized protein</fullName>
    </submittedName>
</protein>
<name>A0A165UVT2_9AGAM</name>
<dbReference type="InParanoid" id="A0A165UVT2"/>
<evidence type="ECO:0000256" key="1">
    <source>
        <dbReference type="SAM" id="Phobius"/>
    </source>
</evidence>
<dbReference type="EMBL" id="KV425556">
    <property type="protein sequence ID" value="KZT28772.1"/>
    <property type="molecule type" value="Genomic_DNA"/>
</dbReference>
<keyword evidence="1" id="KW-0812">Transmembrane</keyword>
<keyword evidence="3" id="KW-1185">Reference proteome</keyword>
<evidence type="ECO:0000313" key="3">
    <source>
        <dbReference type="Proteomes" id="UP000076761"/>
    </source>
</evidence>
<proteinExistence type="predicted"/>
<reference evidence="2 3" key="1">
    <citation type="journal article" date="2016" name="Mol. Biol. Evol.">
        <title>Comparative Genomics of Early-Diverging Mushroom-Forming Fungi Provides Insights into the Origins of Lignocellulose Decay Capabilities.</title>
        <authorList>
            <person name="Nagy L.G."/>
            <person name="Riley R."/>
            <person name="Tritt A."/>
            <person name="Adam C."/>
            <person name="Daum C."/>
            <person name="Floudas D."/>
            <person name="Sun H."/>
            <person name="Yadav J.S."/>
            <person name="Pangilinan J."/>
            <person name="Larsson K.H."/>
            <person name="Matsuura K."/>
            <person name="Barry K."/>
            <person name="Labutti K."/>
            <person name="Kuo R."/>
            <person name="Ohm R.A."/>
            <person name="Bhattacharya S.S."/>
            <person name="Shirouzu T."/>
            <person name="Yoshinaga Y."/>
            <person name="Martin F.M."/>
            <person name="Grigoriev I.V."/>
            <person name="Hibbett D.S."/>
        </authorList>
    </citation>
    <scope>NUCLEOTIDE SEQUENCE [LARGE SCALE GENOMIC DNA]</scope>
    <source>
        <strain evidence="2 3">HHB14362 ss-1</strain>
    </source>
</reference>
<keyword evidence="1" id="KW-1133">Transmembrane helix</keyword>
<dbReference type="AlphaFoldDB" id="A0A165UVT2"/>